<name>A0ABP8VR35_9MICO</name>
<dbReference type="SUPFAM" id="SSF88659">
    <property type="entry name" value="Sigma3 and sigma4 domains of RNA polymerase sigma factors"/>
    <property type="match status" value="1"/>
</dbReference>
<keyword evidence="4" id="KW-0804">Transcription</keyword>
<reference evidence="8" key="1">
    <citation type="journal article" date="2019" name="Int. J. Syst. Evol. Microbiol.">
        <title>The Global Catalogue of Microorganisms (GCM) 10K type strain sequencing project: providing services to taxonomists for standard genome sequencing and annotation.</title>
        <authorList>
            <consortium name="The Broad Institute Genomics Platform"/>
            <consortium name="The Broad Institute Genome Sequencing Center for Infectious Disease"/>
            <person name="Wu L."/>
            <person name="Ma J."/>
        </authorList>
    </citation>
    <scope>NUCLEOTIDE SEQUENCE [LARGE SCALE GENOMIC DNA]</scope>
    <source>
        <strain evidence="8">JCM 18956</strain>
    </source>
</reference>
<proteinExistence type="inferred from homology"/>
<evidence type="ECO:0000256" key="1">
    <source>
        <dbReference type="ARBA" id="ARBA00010641"/>
    </source>
</evidence>
<evidence type="ECO:0000256" key="3">
    <source>
        <dbReference type="ARBA" id="ARBA00023082"/>
    </source>
</evidence>
<dbReference type="Gene3D" id="1.10.10.10">
    <property type="entry name" value="Winged helix-like DNA-binding domain superfamily/Winged helix DNA-binding domain"/>
    <property type="match status" value="1"/>
</dbReference>
<dbReference type="Pfam" id="PF08281">
    <property type="entry name" value="Sigma70_r4_2"/>
    <property type="match status" value="1"/>
</dbReference>
<feature type="domain" description="RNA polymerase sigma factor 70 region 4 type 2" evidence="6">
    <location>
        <begin position="118"/>
        <end position="167"/>
    </location>
</feature>
<dbReference type="InterPro" id="IPR013249">
    <property type="entry name" value="RNA_pol_sigma70_r4_t2"/>
</dbReference>
<evidence type="ECO:0000256" key="2">
    <source>
        <dbReference type="ARBA" id="ARBA00023015"/>
    </source>
</evidence>
<dbReference type="InterPro" id="IPR013324">
    <property type="entry name" value="RNA_pol_sigma_r3/r4-like"/>
</dbReference>
<feature type="domain" description="RNA polymerase sigma-70 region 2" evidence="5">
    <location>
        <begin position="21"/>
        <end position="88"/>
    </location>
</feature>
<gene>
    <name evidence="7" type="ORF">GCM10025780_08970</name>
</gene>
<dbReference type="EMBL" id="BAABLM010000001">
    <property type="protein sequence ID" value="GAA4668455.1"/>
    <property type="molecule type" value="Genomic_DNA"/>
</dbReference>
<dbReference type="InterPro" id="IPR036388">
    <property type="entry name" value="WH-like_DNA-bd_sf"/>
</dbReference>
<dbReference type="InterPro" id="IPR007627">
    <property type="entry name" value="RNA_pol_sigma70_r2"/>
</dbReference>
<dbReference type="SUPFAM" id="SSF88946">
    <property type="entry name" value="Sigma2 domain of RNA polymerase sigma factors"/>
    <property type="match status" value="1"/>
</dbReference>
<keyword evidence="3" id="KW-0731">Sigma factor</keyword>
<sequence>MSTDSEIIRRAQSTPAAFAELYDRHAPSIHRFAARRLGEQTADDLLSETFTVAFEKLDSFDLDRADALPWLFGIVTTLIKKHRRLEARLWRAEQHADRVHLTTEHSDDALEADLAIGRLSGAIRRLSKADRDTILLYAWGDLDYEGVAVALGVPVGTVRSRINRVRRILRAAAGRLATEEVEHGRADVAPQGS</sequence>
<dbReference type="Gene3D" id="1.10.1740.10">
    <property type="match status" value="1"/>
</dbReference>
<evidence type="ECO:0000256" key="4">
    <source>
        <dbReference type="ARBA" id="ARBA00023163"/>
    </source>
</evidence>
<evidence type="ECO:0000259" key="5">
    <source>
        <dbReference type="Pfam" id="PF04542"/>
    </source>
</evidence>
<dbReference type="Proteomes" id="UP001501295">
    <property type="component" value="Unassembled WGS sequence"/>
</dbReference>
<comment type="caution">
    <text evidence="7">The sequence shown here is derived from an EMBL/GenBank/DDBJ whole genome shotgun (WGS) entry which is preliminary data.</text>
</comment>
<keyword evidence="8" id="KW-1185">Reference proteome</keyword>
<accession>A0ABP8VR35</accession>
<dbReference type="PANTHER" id="PTHR43133:SF51">
    <property type="entry name" value="RNA POLYMERASE SIGMA FACTOR"/>
    <property type="match status" value="1"/>
</dbReference>
<comment type="similarity">
    <text evidence="1">Belongs to the sigma-70 factor family. ECF subfamily.</text>
</comment>
<dbReference type="Pfam" id="PF04542">
    <property type="entry name" value="Sigma70_r2"/>
    <property type="match status" value="1"/>
</dbReference>
<dbReference type="PANTHER" id="PTHR43133">
    <property type="entry name" value="RNA POLYMERASE ECF-TYPE SIGMA FACTO"/>
    <property type="match status" value="1"/>
</dbReference>
<dbReference type="NCBIfam" id="TIGR02937">
    <property type="entry name" value="sigma70-ECF"/>
    <property type="match status" value="1"/>
</dbReference>
<dbReference type="InterPro" id="IPR014284">
    <property type="entry name" value="RNA_pol_sigma-70_dom"/>
</dbReference>
<evidence type="ECO:0000259" key="6">
    <source>
        <dbReference type="Pfam" id="PF08281"/>
    </source>
</evidence>
<dbReference type="InterPro" id="IPR039425">
    <property type="entry name" value="RNA_pol_sigma-70-like"/>
</dbReference>
<protein>
    <submittedName>
        <fullName evidence="7">RNA polymerase sigma factor</fullName>
    </submittedName>
</protein>
<evidence type="ECO:0000313" key="7">
    <source>
        <dbReference type="EMBL" id="GAA4668455.1"/>
    </source>
</evidence>
<dbReference type="InterPro" id="IPR013325">
    <property type="entry name" value="RNA_pol_sigma_r2"/>
</dbReference>
<evidence type="ECO:0000313" key="8">
    <source>
        <dbReference type="Proteomes" id="UP001501295"/>
    </source>
</evidence>
<dbReference type="RefSeq" id="WP_345373650.1">
    <property type="nucleotide sequence ID" value="NZ_BAABLM010000001.1"/>
</dbReference>
<organism evidence="7 8">
    <name type="scientific">Frondihabitans cladoniiphilus</name>
    <dbReference type="NCBI Taxonomy" id="715785"/>
    <lineage>
        <taxon>Bacteria</taxon>
        <taxon>Bacillati</taxon>
        <taxon>Actinomycetota</taxon>
        <taxon>Actinomycetes</taxon>
        <taxon>Micrococcales</taxon>
        <taxon>Microbacteriaceae</taxon>
        <taxon>Frondihabitans</taxon>
    </lineage>
</organism>
<keyword evidence="2" id="KW-0805">Transcription regulation</keyword>